<dbReference type="InterPro" id="IPR036236">
    <property type="entry name" value="Znf_C2H2_sf"/>
</dbReference>
<dbReference type="SUPFAM" id="SSF57667">
    <property type="entry name" value="beta-beta-alpha zinc fingers"/>
    <property type="match status" value="1"/>
</dbReference>
<organism evidence="6 7">
    <name type="scientific">Orchesella dallaii</name>
    <dbReference type="NCBI Taxonomy" id="48710"/>
    <lineage>
        <taxon>Eukaryota</taxon>
        <taxon>Metazoa</taxon>
        <taxon>Ecdysozoa</taxon>
        <taxon>Arthropoda</taxon>
        <taxon>Hexapoda</taxon>
        <taxon>Collembola</taxon>
        <taxon>Entomobryomorpha</taxon>
        <taxon>Entomobryoidea</taxon>
        <taxon>Orchesellidae</taxon>
        <taxon>Orchesellinae</taxon>
        <taxon>Orchesella</taxon>
    </lineage>
</organism>
<dbReference type="InterPro" id="IPR022776">
    <property type="entry name" value="TRM13/UPF0224_CHHC_Znf_dom"/>
</dbReference>
<proteinExistence type="predicted"/>
<comment type="caution">
    <text evidence="6">The sequence shown here is derived from an EMBL/GenBank/DDBJ whole genome shotgun (WGS) entry which is preliminary data.</text>
</comment>
<name>A0ABP1QNY7_9HEXA</name>
<keyword evidence="3" id="KW-0862">Zinc</keyword>
<keyword evidence="1" id="KW-0479">Metal-binding</keyword>
<evidence type="ECO:0000313" key="6">
    <source>
        <dbReference type="EMBL" id="CAL8109620.1"/>
    </source>
</evidence>
<feature type="region of interest" description="Disordered" evidence="4">
    <location>
        <begin position="181"/>
        <end position="239"/>
    </location>
</feature>
<accession>A0ABP1QNY7</accession>
<dbReference type="Proteomes" id="UP001642540">
    <property type="component" value="Unassembled WGS sequence"/>
</dbReference>
<keyword evidence="7" id="KW-1185">Reference proteome</keyword>
<dbReference type="PROSITE" id="PS51800">
    <property type="entry name" value="ZF_CHHC_U11_48K"/>
    <property type="match status" value="1"/>
</dbReference>
<evidence type="ECO:0000256" key="1">
    <source>
        <dbReference type="ARBA" id="ARBA00022723"/>
    </source>
</evidence>
<sequence length="268" mass="31317">MAEWFKRDNGETIVSCPYDKHHQVYIHKLSKHLEKCRRNYRLKQIAKGRKPLYLVCQFNSWHRVLIPEILFHESRCMDGVYRMAVVDLIALCENAAQSGEIKLIELVDQIFGEQHKLWKDGIYEGQQPEKRIPFLAKTASTKSDRDRFPHLFKKLEEEIRGGQSQSSVGASSLLAQGIEGSQNQVDSANQSGQVEDDDEDWGKGSESRPSFNYMDNLRNPKRPLRNVFPPGLTKAQRRQWEKRNTEWIYRIAREEEEKRNREDAEEGN</sequence>
<evidence type="ECO:0000313" key="7">
    <source>
        <dbReference type="Proteomes" id="UP001642540"/>
    </source>
</evidence>
<feature type="compositionally biased region" description="Polar residues" evidence="4">
    <location>
        <begin position="181"/>
        <end position="193"/>
    </location>
</feature>
<keyword evidence="2" id="KW-0863">Zinc-finger</keyword>
<gene>
    <name evidence="6" type="ORF">ODALV1_LOCUS13533</name>
</gene>
<reference evidence="6 7" key="1">
    <citation type="submission" date="2024-08" db="EMBL/GenBank/DDBJ databases">
        <authorList>
            <person name="Cucini C."/>
            <person name="Frati F."/>
        </authorList>
    </citation>
    <scope>NUCLEOTIDE SEQUENCE [LARGE SCALE GENOMIC DNA]</scope>
</reference>
<dbReference type="EMBL" id="CAXLJM020000041">
    <property type="protein sequence ID" value="CAL8109620.1"/>
    <property type="molecule type" value="Genomic_DNA"/>
</dbReference>
<evidence type="ECO:0000256" key="2">
    <source>
        <dbReference type="ARBA" id="ARBA00022771"/>
    </source>
</evidence>
<evidence type="ECO:0000256" key="3">
    <source>
        <dbReference type="ARBA" id="ARBA00022833"/>
    </source>
</evidence>
<evidence type="ECO:0000256" key="4">
    <source>
        <dbReference type="SAM" id="MobiDB-lite"/>
    </source>
</evidence>
<evidence type="ECO:0000259" key="5">
    <source>
        <dbReference type="PROSITE" id="PS51800"/>
    </source>
</evidence>
<dbReference type="Pfam" id="PF05253">
    <property type="entry name" value="zf-U11-48K"/>
    <property type="match status" value="1"/>
</dbReference>
<protein>
    <recommendedName>
        <fullName evidence="5">CHHC U11-48K-type domain-containing protein</fullName>
    </recommendedName>
</protein>
<feature type="domain" description="CHHC U11-48K-type" evidence="5">
    <location>
        <begin position="13"/>
        <end position="40"/>
    </location>
</feature>